<dbReference type="InterPro" id="IPR000160">
    <property type="entry name" value="GGDEF_dom"/>
</dbReference>
<organism evidence="3 4">
    <name type="scientific">Notoacmeibacter marinus</name>
    <dbReference type="NCBI Taxonomy" id="1876515"/>
    <lineage>
        <taxon>Bacteria</taxon>
        <taxon>Pseudomonadati</taxon>
        <taxon>Pseudomonadota</taxon>
        <taxon>Alphaproteobacteria</taxon>
        <taxon>Hyphomicrobiales</taxon>
        <taxon>Notoacmeibacteraceae</taxon>
        <taxon>Notoacmeibacter</taxon>
    </lineage>
</organism>
<protein>
    <submittedName>
        <fullName evidence="3">GGDEF-domain containing protein</fullName>
    </submittedName>
</protein>
<dbReference type="Gene3D" id="3.30.70.270">
    <property type="match status" value="1"/>
</dbReference>
<evidence type="ECO:0000313" key="4">
    <source>
        <dbReference type="Proteomes" id="UP000215405"/>
    </source>
</evidence>
<dbReference type="NCBIfam" id="TIGR00254">
    <property type="entry name" value="GGDEF"/>
    <property type="match status" value="1"/>
</dbReference>
<evidence type="ECO:0000259" key="1">
    <source>
        <dbReference type="PROSITE" id="PS50883"/>
    </source>
</evidence>
<dbReference type="AlphaFoldDB" id="A0A231V179"/>
<evidence type="ECO:0000259" key="2">
    <source>
        <dbReference type="PROSITE" id="PS50887"/>
    </source>
</evidence>
<proteinExistence type="predicted"/>
<dbReference type="RefSeq" id="WP_094075926.1">
    <property type="nucleotide sequence ID" value="NZ_NBYO01000001.1"/>
</dbReference>
<dbReference type="InterPro" id="IPR052155">
    <property type="entry name" value="Biofilm_reg_signaling"/>
</dbReference>
<dbReference type="PROSITE" id="PS50883">
    <property type="entry name" value="EAL"/>
    <property type="match status" value="1"/>
</dbReference>
<dbReference type="CDD" id="cd01949">
    <property type="entry name" value="GGDEF"/>
    <property type="match status" value="1"/>
</dbReference>
<comment type="caution">
    <text evidence="3">The sequence shown here is derived from an EMBL/GenBank/DDBJ whole genome shotgun (WGS) entry which is preliminary data.</text>
</comment>
<dbReference type="PROSITE" id="PS50887">
    <property type="entry name" value="GGDEF"/>
    <property type="match status" value="1"/>
</dbReference>
<dbReference type="EMBL" id="NBYO01000001">
    <property type="protein sequence ID" value="OXT01959.1"/>
    <property type="molecule type" value="Genomic_DNA"/>
</dbReference>
<dbReference type="Gene3D" id="3.20.20.450">
    <property type="entry name" value="EAL domain"/>
    <property type="match status" value="1"/>
</dbReference>
<dbReference type="InterPro" id="IPR043128">
    <property type="entry name" value="Rev_trsase/Diguanyl_cyclase"/>
</dbReference>
<keyword evidence="4" id="KW-1185">Reference proteome</keyword>
<dbReference type="InterPro" id="IPR035919">
    <property type="entry name" value="EAL_sf"/>
</dbReference>
<feature type="domain" description="GGDEF" evidence="2">
    <location>
        <begin position="46"/>
        <end position="179"/>
    </location>
</feature>
<feature type="domain" description="EAL" evidence="1">
    <location>
        <begin position="188"/>
        <end position="438"/>
    </location>
</feature>
<dbReference type="CDD" id="cd01948">
    <property type="entry name" value="EAL"/>
    <property type="match status" value="1"/>
</dbReference>
<dbReference type="InterPro" id="IPR029787">
    <property type="entry name" value="Nucleotide_cyclase"/>
</dbReference>
<dbReference type="SUPFAM" id="SSF55073">
    <property type="entry name" value="Nucleotide cyclase"/>
    <property type="match status" value="1"/>
</dbReference>
<evidence type="ECO:0000313" key="3">
    <source>
        <dbReference type="EMBL" id="OXT01959.1"/>
    </source>
</evidence>
<dbReference type="Proteomes" id="UP000215405">
    <property type="component" value="Unassembled WGS sequence"/>
</dbReference>
<sequence length="455" mass="50486">MRPEARTDCSDTAEFLSTDSLTGLGNRQRFFRKLATMIEAHAADPVPFAITLFNIDGFKPINDLFGRCAGDTILAQIALRLHSALEEEATVCRLGGDEFAILHPSLFTEQAVRVEVQLLLELVSAPYDIGGRSVRISCSAGSAIYEDAEDDWEVFFEKAESALYHAKRQGCGSLLIHTCQMEEAMRRRTQIEQALRRAVSAGEIEPFFQPIVDLRTGEPIGFECLARWTDPDFGSVPPSVFIPIAEERGLIELLTQLLLEKACIAARDWPRRMFLSFNLSPTQLVDPETTRLVLSIIVATRFDPRRLEIEITETGVMSDPACAKQIVSQFRDVGIHISLDDFGTGQSSLGRLRDFHFDKLKIDRSFVSVVLEDRPSEHIVKAILALCDGLDIDVIAEGIESREQAEKLVELGCQGGQGYYFGTPADAASTVALLQRLSRRSDLKDDAREATLMAS</sequence>
<dbReference type="SMART" id="SM00267">
    <property type="entry name" value="GGDEF"/>
    <property type="match status" value="1"/>
</dbReference>
<name>A0A231V179_9HYPH</name>
<reference evidence="4" key="1">
    <citation type="journal article" date="2017" name="Int. J. Syst. Evol. Microbiol.">
        <title>Notoacmeibacter marinus gen. nov., sp. nov., isolated from the gut of a limpet and proposal of Notoacmeibacteraceae fam. nov. in the order Rhizobiales of the class Alphaproteobacteria.</title>
        <authorList>
            <person name="Huang Z."/>
            <person name="Guo F."/>
            <person name="Lai Q."/>
        </authorList>
    </citation>
    <scope>NUCLEOTIDE SEQUENCE [LARGE SCALE GENOMIC DNA]</scope>
    <source>
        <strain evidence="4">XMTR2A4</strain>
    </source>
</reference>
<gene>
    <name evidence="3" type="ORF">B7H23_03200</name>
</gene>
<dbReference type="SUPFAM" id="SSF141868">
    <property type="entry name" value="EAL domain-like"/>
    <property type="match status" value="1"/>
</dbReference>
<accession>A0A231V179</accession>
<dbReference type="PANTHER" id="PTHR44757:SF2">
    <property type="entry name" value="BIOFILM ARCHITECTURE MAINTENANCE PROTEIN MBAA"/>
    <property type="match status" value="1"/>
</dbReference>
<dbReference type="InterPro" id="IPR001633">
    <property type="entry name" value="EAL_dom"/>
</dbReference>
<dbReference type="Pfam" id="PF00563">
    <property type="entry name" value="EAL"/>
    <property type="match status" value="1"/>
</dbReference>
<dbReference type="SMART" id="SM00052">
    <property type="entry name" value="EAL"/>
    <property type="match status" value="1"/>
</dbReference>
<dbReference type="Pfam" id="PF00990">
    <property type="entry name" value="GGDEF"/>
    <property type="match status" value="1"/>
</dbReference>
<dbReference type="PANTHER" id="PTHR44757">
    <property type="entry name" value="DIGUANYLATE CYCLASE DGCP"/>
    <property type="match status" value="1"/>
</dbReference>